<evidence type="ECO:0000256" key="1">
    <source>
        <dbReference type="SAM" id="MobiDB-lite"/>
    </source>
</evidence>
<sequence>MTGVHRAVAEIGIARKSATALGRPLLCKMMEIFGDRRRIPAVAATESAKPASRAWNGSSSTSVPIAKPSDANGSDSDPRALAINKTAVITLARKTEGDGLTRKMNPIRTSAVTIIRTRLLRNIHCESHNIVAAMMAKFSPLTAVK</sequence>
<organism evidence="2">
    <name type="scientific">freshwater metagenome</name>
    <dbReference type="NCBI Taxonomy" id="449393"/>
    <lineage>
        <taxon>unclassified sequences</taxon>
        <taxon>metagenomes</taxon>
        <taxon>ecological metagenomes</taxon>
    </lineage>
</organism>
<accession>A0A6J7L001</accession>
<name>A0A6J7L001_9ZZZZ</name>
<protein>
    <submittedName>
        <fullName evidence="2">Unannotated protein</fullName>
    </submittedName>
</protein>
<dbReference type="AlphaFoldDB" id="A0A6J7L001"/>
<feature type="region of interest" description="Disordered" evidence="1">
    <location>
        <begin position="44"/>
        <end position="78"/>
    </location>
</feature>
<gene>
    <name evidence="2" type="ORF">UFOPK3874_00550</name>
</gene>
<dbReference type="EMBL" id="CAFBNS010000083">
    <property type="protein sequence ID" value="CAB4961360.1"/>
    <property type="molecule type" value="Genomic_DNA"/>
</dbReference>
<reference evidence="2" key="1">
    <citation type="submission" date="2020-05" db="EMBL/GenBank/DDBJ databases">
        <authorList>
            <person name="Chiriac C."/>
            <person name="Salcher M."/>
            <person name="Ghai R."/>
            <person name="Kavagutti S V."/>
        </authorList>
    </citation>
    <scope>NUCLEOTIDE SEQUENCE</scope>
</reference>
<evidence type="ECO:0000313" key="2">
    <source>
        <dbReference type="EMBL" id="CAB4961360.1"/>
    </source>
</evidence>
<proteinExistence type="predicted"/>